<name>A0A1X0QFP3_9MICR</name>
<evidence type="ECO:0000313" key="2">
    <source>
        <dbReference type="EMBL" id="ORD98572.1"/>
    </source>
</evidence>
<dbReference type="OrthoDB" id="2193909at2759"/>
<dbReference type="Pfam" id="PF17012">
    <property type="entry name" value="DUF5091"/>
    <property type="match status" value="1"/>
</dbReference>
<dbReference type="EMBL" id="LVKB01000018">
    <property type="protein sequence ID" value="ORD97571.1"/>
    <property type="molecule type" value="Genomic_DNA"/>
</dbReference>
<sequence length="186" mass="21942">MSNQSEDKQISKFNSNFSELDRYFIKRLNYVINNPTPEHIYELFTLDGYISFNMIYMSPIALQFVFAKLKSLGVVYWYFKDNILEINFNNSLIELSGHVRISYAISDLNIKIYSLEFNFSIYIRTKEESDFLNAFEICLKKCDACFHLAFRLDFNSLILNNSLHDNLDVITIPLRRLNKEGKLNKN</sequence>
<accession>A0A1X0QFP3</accession>
<keyword evidence="3" id="KW-1185">Reference proteome</keyword>
<dbReference type="InterPro" id="IPR031527">
    <property type="entry name" value="DUF5091"/>
</dbReference>
<proteinExistence type="predicted"/>
<dbReference type="Proteomes" id="UP000192501">
    <property type="component" value="Unassembled WGS sequence"/>
</dbReference>
<dbReference type="EMBL" id="LTAI01000581">
    <property type="protein sequence ID" value="ORD98572.1"/>
    <property type="molecule type" value="Genomic_DNA"/>
</dbReference>
<dbReference type="Proteomes" id="UP000192356">
    <property type="component" value="Unassembled WGS sequence"/>
</dbReference>
<protein>
    <submittedName>
        <fullName evidence="2">Uncharacterized protein</fullName>
    </submittedName>
</protein>
<comment type="caution">
    <text evidence="2">The sequence shown here is derived from an EMBL/GenBank/DDBJ whole genome shotgun (WGS) entry which is preliminary data.</text>
</comment>
<evidence type="ECO:0000313" key="3">
    <source>
        <dbReference type="Proteomes" id="UP000192356"/>
    </source>
</evidence>
<organism evidence="2 4">
    <name type="scientific">Hepatospora eriocheir</name>
    <dbReference type="NCBI Taxonomy" id="1081669"/>
    <lineage>
        <taxon>Eukaryota</taxon>
        <taxon>Fungi</taxon>
        <taxon>Fungi incertae sedis</taxon>
        <taxon>Microsporidia</taxon>
        <taxon>Hepatosporidae</taxon>
        <taxon>Hepatospora</taxon>
    </lineage>
</organism>
<dbReference type="VEuPathDB" id="MicrosporidiaDB:A0H76_2253"/>
<dbReference type="VEuPathDB" id="MicrosporidiaDB:HERIO_583"/>
<reference evidence="3 4" key="1">
    <citation type="journal article" date="2017" name="Environ. Microbiol.">
        <title>Decay of the glycolytic pathway and adaptation to intranuclear parasitism within Enterocytozoonidae microsporidia.</title>
        <authorList>
            <person name="Wiredu Boakye D."/>
            <person name="Jaroenlak P."/>
            <person name="Prachumwat A."/>
            <person name="Williams T.A."/>
            <person name="Bateman K.S."/>
            <person name="Itsathitphaisarn O."/>
            <person name="Sritunyalucksana K."/>
            <person name="Paszkiewicz K.H."/>
            <person name="Moore K.A."/>
            <person name="Stentiford G.D."/>
            <person name="Williams B.A."/>
        </authorList>
    </citation>
    <scope>NUCLEOTIDE SEQUENCE [LARGE SCALE GENOMIC DNA]</scope>
    <source>
        <strain evidence="4">canceri</strain>
        <strain evidence="2">Canceri</strain>
        <strain evidence="1 3">GB1</strain>
    </source>
</reference>
<evidence type="ECO:0000313" key="4">
    <source>
        <dbReference type="Proteomes" id="UP000192501"/>
    </source>
</evidence>
<dbReference type="AlphaFoldDB" id="A0A1X0QFP3"/>
<gene>
    <name evidence="2" type="ORF">A0H76_2253</name>
    <name evidence="1" type="ORF">HERIO_583</name>
</gene>
<evidence type="ECO:0000313" key="1">
    <source>
        <dbReference type="EMBL" id="ORD97571.1"/>
    </source>
</evidence>